<dbReference type="GO" id="GO:0005737">
    <property type="term" value="C:cytoplasm"/>
    <property type="evidence" value="ECO:0007669"/>
    <property type="project" value="TreeGrafter"/>
</dbReference>
<dbReference type="Proteomes" id="UP000247409">
    <property type="component" value="Unassembled WGS sequence"/>
</dbReference>
<keyword evidence="2" id="KW-0802">TPR repeat</keyword>
<dbReference type="AlphaFoldDB" id="A0A2V3IC70"/>
<dbReference type="InterPro" id="IPR046357">
    <property type="entry name" value="PPIase_dom_sf"/>
</dbReference>
<keyword evidence="3" id="KW-0697">Rotamase</keyword>
<protein>
    <recommendedName>
        <fullName evidence="3">peptidylprolyl isomerase</fullName>
        <ecNumber evidence="3">5.2.1.8</ecNumber>
    </recommendedName>
</protein>
<dbReference type="GO" id="GO:0051879">
    <property type="term" value="F:Hsp90 protein binding"/>
    <property type="evidence" value="ECO:0007669"/>
    <property type="project" value="TreeGrafter"/>
</dbReference>
<dbReference type="InterPro" id="IPR042282">
    <property type="entry name" value="FKBP6/shu"/>
</dbReference>
<dbReference type="EC" id="5.2.1.8" evidence="3"/>
<evidence type="ECO:0000259" key="5">
    <source>
        <dbReference type="PROSITE" id="PS50059"/>
    </source>
</evidence>
<dbReference type="EMBL" id="NBIV01000515">
    <property type="protein sequence ID" value="PXF39695.1"/>
    <property type="molecule type" value="Genomic_DNA"/>
</dbReference>
<reference evidence="6 7" key="1">
    <citation type="journal article" date="2018" name="Mol. Biol. Evol.">
        <title>Analysis of the draft genome of the red seaweed Gracilariopsis chorda provides insights into genome size evolution in Rhodophyta.</title>
        <authorList>
            <person name="Lee J."/>
            <person name="Yang E.C."/>
            <person name="Graf L."/>
            <person name="Yang J.H."/>
            <person name="Qiu H."/>
            <person name="Zel Zion U."/>
            <person name="Chan C.X."/>
            <person name="Stephens T.G."/>
            <person name="Weber A.P.M."/>
            <person name="Boo G.H."/>
            <person name="Boo S.M."/>
            <person name="Kim K.M."/>
            <person name="Shin Y."/>
            <person name="Jung M."/>
            <person name="Lee S.J."/>
            <person name="Yim H.S."/>
            <person name="Lee J.H."/>
            <person name="Bhattacharya D."/>
            <person name="Yoon H.S."/>
        </authorList>
    </citation>
    <scope>NUCLEOTIDE SEQUENCE [LARGE SCALE GENOMIC DNA]</scope>
    <source>
        <strain evidence="6 7">SKKU-2015</strain>
        <tissue evidence="6">Whole body</tissue>
    </source>
</reference>
<dbReference type="Gene3D" id="3.10.50.40">
    <property type="match status" value="1"/>
</dbReference>
<comment type="caution">
    <text evidence="6">The sequence shown here is derived from an EMBL/GenBank/DDBJ whole genome shotgun (WGS) entry which is preliminary data.</text>
</comment>
<name>A0A2V3IC70_9FLOR</name>
<keyword evidence="1" id="KW-0677">Repeat</keyword>
<keyword evidence="4" id="KW-1133">Transmembrane helix</keyword>
<evidence type="ECO:0000256" key="3">
    <source>
        <dbReference type="PROSITE-ProRule" id="PRU00277"/>
    </source>
</evidence>
<dbReference type="OrthoDB" id="1902587at2759"/>
<keyword evidence="3" id="KW-0413">Isomerase</keyword>
<dbReference type="PROSITE" id="PS50059">
    <property type="entry name" value="FKBP_PPIASE"/>
    <property type="match status" value="1"/>
</dbReference>
<evidence type="ECO:0000256" key="4">
    <source>
        <dbReference type="SAM" id="Phobius"/>
    </source>
</evidence>
<organism evidence="6 7">
    <name type="scientific">Gracilariopsis chorda</name>
    <dbReference type="NCBI Taxonomy" id="448386"/>
    <lineage>
        <taxon>Eukaryota</taxon>
        <taxon>Rhodophyta</taxon>
        <taxon>Florideophyceae</taxon>
        <taxon>Rhodymeniophycidae</taxon>
        <taxon>Gracilariales</taxon>
        <taxon>Gracilariaceae</taxon>
        <taxon>Gracilariopsis</taxon>
    </lineage>
</organism>
<dbReference type="PANTHER" id="PTHR46674">
    <property type="entry name" value="INACTIVE PEPTIDYL-PROLYL CIS-TRANS ISOMERASE FKBP6"/>
    <property type="match status" value="1"/>
</dbReference>
<dbReference type="PANTHER" id="PTHR46674:SF1">
    <property type="entry name" value="INACTIVE PEPTIDYL-PROLYL CIS-TRANS ISOMERASE FKBP6"/>
    <property type="match status" value="1"/>
</dbReference>
<proteinExistence type="predicted"/>
<evidence type="ECO:0000313" key="7">
    <source>
        <dbReference type="Proteomes" id="UP000247409"/>
    </source>
</evidence>
<dbReference type="SUPFAM" id="SSF54534">
    <property type="entry name" value="FKBP-like"/>
    <property type="match status" value="1"/>
</dbReference>
<feature type="transmembrane region" description="Helical" evidence="4">
    <location>
        <begin position="112"/>
        <end position="138"/>
    </location>
</feature>
<evidence type="ECO:0000313" key="6">
    <source>
        <dbReference type="EMBL" id="PXF39695.1"/>
    </source>
</evidence>
<keyword evidence="7" id="KW-1185">Reference proteome</keyword>
<dbReference type="InterPro" id="IPR001179">
    <property type="entry name" value="PPIase_FKBP_dom"/>
</dbReference>
<dbReference type="STRING" id="448386.A0A2V3IC70"/>
<keyword evidence="4" id="KW-0812">Transmembrane</keyword>
<comment type="catalytic activity">
    <reaction evidence="3">
        <text>[protein]-peptidylproline (omega=180) = [protein]-peptidylproline (omega=0)</text>
        <dbReference type="Rhea" id="RHEA:16237"/>
        <dbReference type="Rhea" id="RHEA-COMP:10747"/>
        <dbReference type="Rhea" id="RHEA-COMP:10748"/>
        <dbReference type="ChEBI" id="CHEBI:83833"/>
        <dbReference type="ChEBI" id="CHEBI:83834"/>
        <dbReference type="EC" id="5.2.1.8"/>
    </reaction>
</comment>
<feature type="domain" description="PPIase FKBP-type" evidence="5">
    <location>
        <begin position="1"/>
        <end position="42"/>
    </location>
</feature>
<evidence type="ECO:0000256" key="2">
    <source>
        <dbReference type="ARBA" id="ARBA00022803"/>
    </source>
</evidence>
<dbReference type="GO" id="GO:0007283">
    <property type="term" value="P:spermatogenesis"/>
    <property type="evidence" value="ECO:0007669"/>
    <property type="project" value="TreeGrafter"/>
</dbReference>
<gene>
    <name evidence="6" type="ORF">BWQ96_10605</name>
</gene>
<dbReference type="Pfam" id="PF00254">
    <property type="entry name" value="FKBP_C"/>
    <property type="match status" value="1"/>
</dbReference>
<keyword evidence="4" id="KW-0472">Membrane</keyword>
<evidence type="ECO:0000256" key="1">
    <source>
        <dbReference type="ARBA" id="ARBA00022737"/>
    </source>
</evidence>
<sequence>MRKGEKAQFTIAPNYAYGRRGMPPVILSSATLTFEIELESFSGGEGEVIKKVSDFNVDMARTPEDIAREYEEKLVTQKERKKKRSLSDRFYIISPYASQTGEKPPWGINPNITFFIVAAFVGIGFHFGRVSAAIHVGYVD</sequence>
<dbReference type="GO" id="GO:0003755">
    <property type="term" value="F:peptidyl-prolyl cis-trans isomerase activity"/>
    <property type="evidence" value="ECO:0007669"/>
    <property type="project" value="UniProtKB-KW"/>
</dbReference>
<accession>A0A2V3IC70</accession>